<keyword evidence="3" id="KW-1185">Reference proteome</keyword>
<comment type="caution">
    <text evidence="2">The sequence shown here is derived from an EMBL/GenBank/DDBJ whole genome shotgun (WGS) entry which is preliminary data.</text>
</comment>
<organism evidence="2 3">
    <name type="scientific">Conexibacter stalactiti</name>
    <dbReference type="NCBI Taxonomy" id="1940611"/>
    <lineage>
        <taxon>Bacteria</taxon>
        <taxon>Bacillati</taxon>
        <taxon>Actinomycetota</taxon>
        <taxon>Thermoleophilia</taxon>
        <taxon>Solirubrobacterales</taxon>
        <taxon>Conexibacteraceae</taxon>
        <taxon>Conexibacter</taxon>
    </lineage>
</organism>
<proteinExistence type="predicted"/>
<keyword evidence="1" id="KW-1277">Toxin-antitoxin system</keyword>
<gene>
    <name evidence="2" type="ORF">R7226_02395</name>
</gene>
<protein>
    <submittedName>
        <fullName evidence="2">Type II toxin-antitoxin system RelE/ParE family toxin</fullName>
    </submittedName>
</protein>
<dbReference type="InterPro" id="IPR007712">
    <property type="entry name" value="RelE/ParE_toxin"/>
</dbReference>
<dbReference type="EMBL" id="JAWSTH010000003">
    <property type="protein sequence ID" value="MDW5593170.1"/>
    <property type="molecule type" value="Genomic_DNA"/>
</dbReference>
<evidence type="ECO:0000256" key="1">
    <source>
        <dbReference type="ARBA" id="ARBA00022649"/>
    </source>
</evidence>
<reference evidence="3" key="1">
    <citation type="submission" date="2023-07" db="EMBL/GenBank/DDBJ databases">
        <title>Conexibacter stalactiti sp. nov., isolated from stalactites in a lava cave and emended description of the genus Conexibacter.</title>
        <authorList>
            <person name="Lee S.D."/>
        </authorList>
    </citation>
    <scope>NUCLEOTIDE SEQUENCE [LARGE SCALE GENOMIC DNA]</scope>
    <source>
        <strain evidence="3">KCTC 39840</strain>
    </source>
</reference>
<sequence>MPRVIVTPRAVADLAELTEVLGLPANALRRVQASLRILERFPLAGRALAGRWQGTRFLIGPWPWLIIIYVHDADDDAVYVVAAHDGRSSSSATGSR</sequence>
<evidence type="ECO:0000313" key="3">
    <source>
        <dbReference type="Proteomes" id="UP001284601"/>
    </source>
</evidence>
<evidence type="ECO:0000313" key="2">
    <source>
        <dbReference type="EMBL" id="MDW5593170.1"/>
    </source>
</evidence>
<accession>A0ABU4HIM2</accession>
<dbReference type="RefSeq" id="WP_318595432.1">
    <property type="nucleotide sequence ID" value="NZ_JAWSTH010000003.1"/>
</dbReference>
<dbReference type="Pfam" id="PF05016">
    <property type="entry name" value="ParE_toxin"/>
    <property type="match status" value="1"/>
</dbReference>
<dbReference type="Proteomes" id="UP001284601">
    <property type="component" value="Unassembled WGS sequence"/>
</dbReference>
<name>A0ABU4HIM2_9ACTN</name>
<dbReference type="InterPro" id="IPR035093">
    <property type="entry name" value="RelE/ParE_toxin_dom_sf"/>
</dbReference>
<dbReference type="Gene3D" id="3.30.2310.20">
    <property type="entry name" value="RelE-like"/>
    <property type="match status" value="1"/>
</dbReference>